<evidence type="ECO:0000313" key="1">
    <source>
        <dbReference type="EMBL" id="KAF3688623.1"/>
    </source>
</evidence>
<sequence>MHYGMFLQGCVTGSTKAAPVSDGKTNPVHLPLSAFSRQNVILYTLTTLT</sequence>
<gene>
    <name evidence="1" type="ORF">EXN66_Car004295</name>
</gene>
<evidence type="ECO:0000313" key="2">
    <source>
        <dbReference type="Proteomes" id="UP000503349"/>
    </source>
</evidence>
<dbReference type="AlphaFoldDB" id="A0A6G1PEK0"/>
<name>A0A6G1PEK0_CHAAH</name>
<dbReference type="Proteomes" id="UP000503349">
    <property type="component" value="Chromosome 4"/>
</dbReference>
<organism evidence="1 2">
    <name type="scientific">Channa argus</name>
    <name type="common">Northern snakehead</name>
    <name type="synonym">Ophicephalus argus</name>
    <dbReference type="NCBI Taxonomy" id="215402"/>
    <lineage>
        <taxon>Eukaryota</taxon>
        <taxon>Metazoa</taxon>
        <taxon>Chordata</taxon>
        <taxon>Craniata</taxon>
        <taxon>Vertebrata</taxon>
        <taxon>Euteleostomi</taxon>
        <taxon>Actinopterygii</taxon>
        <taxon>Neopterygii</taxon>
        <taxon>Teleostei</taxon>
        <taxon>Neoteleostei</taxon>
        <taxon>Acanthomorphata</taxon>
        <taxon>Anabantaria</taxon>
        <taxon>Anabantiformes</taxon>
        <taxon>Channoidei</taxon>
        <taxon>Channidae</taxon>
        <taxon>Channa</taxon>
    </lineage>
</organism>
<keyword evidence="2" id="KW-1185">Reference proteome</keyword>
<dbReference type="EMBL" id="CM015715">
    <property type="protein sequence ID" value="KAF3688623.1"/>
    <property type="molecule type" value="Genomic_DNA"/>
</dbReference>
<protein>
    <submittedName>
        <fullName evidence="1">Uncharacterized protein</fullName>
    </submittedName>
</protein>
<reference evidence="2" key="2">
    <citation type="submission" date="2019-02" db="EMBL/GenBank/DDBJ databases">
        <title>Opniocepnalus argus Var Kimnra genome.</title>
        <authorList>
            <person name="Zhou C."/>
            <person name="Xiao S."/>
        </authorList>
    </citation>
    <scope>NUCLEOTIDE SEQUENCE [LARGE SCALE GENOMIC DNA]</scope>
</reference>
<proteinExistence type="predicted"/>
<accession>A0A6G1PEK0</accession>
<reference evidence="1 2" key="1">
    <citation type="submission" date="2019-02" db="EMBL/GenBank/DDBJ databases">
        <title>Opniocepnalus argus genome.</title>
        <authorList>
            <person name="Zhou C."/>
            <person name="Xiao S."/>
        </authorList>
    </citation>
    <scope>NUCLEOTIDE SEQUENCE [LARGE SCALE GENOMIC DNA]</scope>
    <source>
        <strain evidence="1">OARG1902GOOAL</strain>
        <tissue evidence="1">Muscle</tissue>
    </source>
</reference>